<dbReference type="PANTHER" id="PTHR43630:SF2">
    <property type="entry name" value="GLYCOSYLTRANSFERASE"/>
    <property type="match status" value="1"/>
</dbReference>
<dbReference type="OrthoDB" id="8564828at2"/>
<dbReference type="Pfam" id="PF00535">
    <property type="entry name" value="Glycos_transf_2"/>
    <property type="match status" value="1"/>
</dbReference>
<feature type="domain" description="Glycosyltransferase 2-like" evidence="2">
    <location>
        <begin position="7"/>
        <end position="137"/>
    </location>
</feature>
<dbReference type="SUPFAM" id="SSF53448">
    <property type="entry name" value="Nucleotide-diphospho-sugar transferases"/>
    <property type="match status" value="1"/>
</dbReference>
<keyword evidence="3" id="KW-0808">Transferase</keyword>
<dbReference type="EC" id="2.4.-.-" evidence="3"/>
<dbReference type="GO" id="GO:0016757">
    <property type="term" value="F:glycosyltransferase activity"/>
    <property type="evidence" value="ECO:0007669"/>
    <property type="project" value="UniProtKB-KW"/>
</dbReference>
<dbReference type="CDD" id="cd02511">
    <property type="entry name" value="Beta4Glucosyltransferase"/>
    <property type="match status" value="1"/>
</dbReference>
<proteinExistence type="inferred from homology"/>
<evidence type="ECO:0000259" key="2">
    <source>
        <dbReference type="Pfam" id="PF00535"/>
    </source>
</evidence>
<name>C3X7L8_OXAFO</name>
<gene>
    <name evidence="3" type="ORF">OFBG_00222</name>
</gene>
<dbReference type="InterPro" id="IPR029044">
    <property type="entry name" value="Nucleotide-diphossugar_trans"/>
</dbReference>
<keyword evidence="4" id="KW-1185">Reference proteome</keyword>
<reference evidence="3 4" key="1">
    <citation type="submission" date="2009-02" db="EMBL/GenBank/DDBJ databases">
        <title>The Genome Sequence of Oxalobacter formigenes OXCC13.</title>
        <authorList>
            <consortium name="The Broad Institute Genome Sequencing Platform"/>
            <person name="Ward D."/>
            <person name="Young S.K."/>
            <person name="Kodira C.D."/>
            <person name="Zeng Q."/>
            <person name="Koehrsen M."/>
            <person name="Alvarado L."/>
            <person name="Berlin A."/>
            <person name="Borenstein D."/>
            <person name="Chen Z."/>
            <person name="Engels R."/>
            <person name="Freedman E."/>
            <person name="Gellesch M."/>
            <person name="Goldberg J."/>
            <person name="Griggs A."/>
            <person name="Gujja S."/>
            <person name="Heiman D."/>
            <person name="Hepburn T."/>
            <person name="Howarth C."/>
            <person name="Jen D."/>
            <person name="Larson L."/>
            <person name="Lewis B."/>
            <person name="Mehta T."/>
            <person name="Park D."/>
            <person name="Pearson M."/>
            <person name="Roberts A."/>
            <person name="Saif S."/>
            <person name="Shea T."/>
            <person name="Shenoy N."/>
            <person name="Sisk P."/>
            <person name="Stolte C."/>
            <person name="Sykes S."/>
            <person name="Walk T."/>
            <person name="White J."/>
            <person name="Yandava C."/>
            <person name="Allison M.J."/>
            <person name="Lander E."/>
            <person name="Nusbaum C."/>
            <person name="Galagan J."/>
            <person name="Birren B."/>
        </authorList>
    </citation>
    <scope>NUCLEOTIDE SEQUENCE [LARGE SCALE GENOMIC DNA]</scope>
    <source>
        <strain evidence="3 4">OXCC13</strain>
    </source>
</reference>
<comment type="similarity">
    <text evidence="1">Belongs to the glycosyltransferase 2 family. WaaE/KdtX subfamily.</text>
</comment>
<dbReference type="GeneID" id="77135880"/>
<evidence type="ECO:0000313" key="3">
    <source>
        <dbReference type="EMBL" id="EEO29194.1"/>
    </source>
</evidence>
<dbReference type="STRING" id="847.BRW83_2055"/>
<dbReference type="InterPro" id="IPR001173">
    <property type="entry name" value="Glyco_trans_2-like"/>
</dbReference>
<organism evidence="3 4">
    <name type="scientific">Oxalobacter formigenes OXCC13</name>
    <dbReference type="NCBI Taxonomy" id="556269"/>
    <lineage>
        <taxon>Bacteria</taxon>
        <taxon>Pseudomonadati</taxon>
        <taxon>Pseudomonadota</taxon>
        <taxon>Betaproteobacteria</taxon>
        <taxon>Burkholderiales</taxon>
        <taxon>Oxalobacteraceae</taxon>
        <taxon>Oxalobacter</taxon>
    </lineage>
</organism>
<dbReference type="RefSeq" id="WP_005879527.1">
    <property type="nucleotide sequence ID" value="NZ_CP019430.1"/>
</dbReference>
<evidence type="ECO:0000256" key="1">
    <source>
        <dbReference type="ARBA" id="ARBA00038494"/>
    </source>
</evidence>
<dbReference type="eggNOG" id="COG0463">
    <property type="taxonomic scope" value="Bacteria"/>
</dbReference>
<protein>
    <submittedName>
        <fullName evidence="3">Glycosyltransferase, group 2 family protein</fullName>
        <ecNumber evidence="3">2.4.-.-</ecNumber>
    </submittedName>
</protein>
<accession>C3X7L8</accession>
<sequence length="255" mass="29261">MNEISGLVITLNESRNIVDCLRSMKQICDDIVVVDSGSSDDTVELAKAEGATVIVQKPFLGDGPQRTHGLPYCRHQWILNLDADERLEDDFVQYVKRTNLDDLGVDLIQTRRRNLIGDRFTPHVGQYPDYVKRLFRKDRASFIPVVAHTYVEAKSSISEPIHITHYSYRDYLDMVEKCKYAGWLAKNLADSDKRLYSWQPFMHGFWSFLSHYVLKAGFLVGLDGLTLSICKGVGSYLKYAHAIEIRRARKNKINE</sequence>
<dbReference type="EMBL" id="GG658170">
    <property type="protein sequence ID" value="EEO29194.1"/>
    <property type="molecule type" value="Genomic_DNA"/>
</dbReference>
<dbReference type="Proteomes" id="UP000005089">
    <property type="component" value="Unassembled WGS sequence"/>
</dbReference>
<dbReference type="HOGENOM" id="CLU_065962_1_0_4"/>
<dbReference type="PANTHER" id="PTHR43630">
    <property type="entry name" value="POLY-BETA-1,6-N-ACETYL-D-GLUCOSAMINE SYNTHASE"/>
    <property type="match status" value="1"/>
</dbReference>
<keyword evidence="3" id="KW-0328">Glycosyltransferase</keyword>
<evidence type="ECO:0000313" key="4">
    <source>
        <dbReference type="Proteomes" id="UP000005089"/>
    </source>
</evidence>
<dbReference type="AlphaFoldDB" id="C3X7L8"/>
<dbReference type="Gene3D" id="3.90.550.10">
    <property type="entry name" value="Spore Coat Polysaccharide Biosynthesis Protein SpsA, Chain A"/>
    <property type="match status" value="1"/>
</dbReference>